<name>A0ABT0HSI7_9BACT</name>
<proteinExistence type="predicted"/>
<dbReference type="InterPro" id="IPR011050">
    <property type="entry name" value="Pectin_lyase_fold/virulence"/>
</dbReference>
<dbReference type="RefSeq" id="WP_248479111.1">
    <property type="nucleotide sequence ID" value="NZ_JALPRF010000003.1"/>
</dbReference>
<protein>
    <recommendedName>
        <fullName evidence="1">Rhamnogalacturonase A/B/Epimerase-like pectate lyase domain-containing protein</fullName>
    </recommendedName>
</protein>
<accession>A0ABT0HSI7</accession>
<evidence type="ECO:0000313" key="2">
    <source>
        <dbReference type="EMBL" id="MCK8494603.1"/>
    </source>
</evidence>
<feature type="domain" description="Rhamnogalacturonase A/B/Epimerase-like pectate lyase" evidence="1">
    <location>
        <begin position="192"/>
        <end position="396"/>
    </location>
</feature>
<dbReference type="Pfam" id="PF12708">
    <property type="entry name" value="Pect-lyase_RHGA_epim"/>
    <property type="match status" value="1"/>
</dbReference>
<sequence length="555" mass="59215">MQTSGLVWQRLVVVLFLLTSPVAILKAQIRAGLPTAPPDGSAALDVSGGPYPSGSEYRGIAPPKVALSKTSASTPVTKPATGLLIYNTATVNDVTPGYYYWEGTRWLRFETATKAAARVAAAGGGQYVKTFVLADLSTSAFTTPYPDSFILVEPGREGLFVYDPTDTSTPNDDGLTLVTGVRRYKRTFDGLVNVKWFGAKGDGTTDDTQAFQKAINSNRKVYVPRSTNSYLIYSPLVKNNSGSLILEGETVDVTLQMMTDQDLISFTSNGAGGGFIQISNLSLFAGGNFNSAAAINIKAGLYQKVAYLSNIRISRPDTNKEFKYGIRIENPNEAILKDIIVAGNNTSKLIGVSLTATQAAVSPTLTNVKVYDAKTGVSISSTTRPAIEGVKLYGCDFVGVEVGFDAKSTFDPNLYLPPGLQLNNCHVNASIGGINIANYVQVDITNAIIYCNGGGSYNYGMNLEGVSESSISFSKVFRIGSGNVYGVLANNGLNSNLKVAFNHFRLRPDGNEQGVWFGTGTSYSHALYNTVIGLSAGSDVYNQNNTNTLVGNTKQ</sequence>
<dbReference type="InterPro" id="IPR024535">
    <property type="entry name" value="RHGA/B-epi-like_pectate_lyase"/>
</dbReference>
<dbReference type="SUPFAM" id="SSF51126">
    <property type="entry name" value="Pectin lyase-like"/>
    <property type="match status" value="1"/>
</dbReference>
<dbReference type="InterPro" id="IPR012334">
    <property type="entry name" value="Pectin_lyas_fold"/>
</dbReference>
<dbReference type="Proteomes" id="UP001202180">
    <property type="component" value="Unassembled WGS sequence"/>
</dbReference>
<organism evidence="2 3">
    <name type="scientific">Spirosoma liriopis</name>
    <dbReference type="NCBI Taxonomy" id="2937440"/>
    <lineage>
        <taxon>Bacteria</taxon>
        <taxon>Pseudomonadati</taxon>
        <taxon>Bacteroidota</taxon>
        <taxon>Cytophagia</taxon>
        <taxon>Cytophagales</taxon>
        <taxon>Cytophagaceae</taxon>
        <taxon>Spirosoma</taxon>
    </lineage>
</organism>
<gene>
    <name evidence="2" type="ORF">M0L20_22230</name>
</gene>
<keyword evidence="3" id="KW-1185">Reference proteome</keyword>
<evidence type="ECO:0000313" key="3">
    <source>
        <dbReference type="Proteomes" id="UP001202180"/>
    </source>
</evidence>
<evidence type="ECO:0000259" key="1">
    <source>
        <dbReference type="Pfam" id="PF12708"/>
    </source>
</evidence>
<dbReference type="EMBL" id="JALPRF010000003">
    <property type="protein sequence ID" value="MCK8494603.1"/>
    <property type="molecule type" value="Genomic_DNA"/>
</dbReference>
<dbReference type="Gene3D" id="2.160.20.10">
    <property type="entry name" value="Single-stranded right-handed beta-helix, Pectin lyase-like"/>
    <property type="match status" value="1"/>
</dbReference>
<comment type="caution">
    <text evidence="2">The sequence shown here is derived from an EMBL/GenBank/DDBJ whole genome shotgun (WGS) entry which is preliminary data.</text>
</comment>
<reference evidence="2 3" key="1">
    <citation type="submission" date="2022-04" db="EMBL/GenBank/DDBJ databases">
        <title>Spirosoma sp. strain RP8 genome sequencing and assembly.</title>
        <authorList>
            <person name="Jung Y."/>
        </authorList>
    </citation>
    <scope>NUCLEOTIDE SEQUENCE [LARGE SCALE GENOMIC DNA]</scope>
    <source>
        <strain evidence="2 3">RP8</strain>
    </source>
</reference>